<name>A0A427ATK7_ENSVE</name>
<sequence>MVVRRCSSGSKEVQRWQQGGAMARGAVGSDYGSKGISDKGGGSGVMRSTQSHGPTVGSGDRDGRGGRLPQQGKKKGVADEGGEEEGVIMTGEGTVEEEVVAAMRATVGEVGCDREGRKVRMRM</sequence>
<evidence type="ECO:0000256" key="1">
    <source>
        <dbReference type="SAM" id="MobiDB-lite"/>
    </source>
</evidence>
<reference evidence="2 3" key="1">
    <citation type="journal article" date="2014" name="Agronomy (Basel)">
        <title>A Draft Genome Sequence for Ensete ventricosum, the Drought-Tolerant Tree Against Hunger.</title>
        <authorList>
            <person name="Harrison J."/>
            <person name="Moore K.A."/>
            <person name="Paszkiewicz K."/>
            <person name="Jones T."/>
            <person name="Grant M."/>
            <person name="Ambacheew D."/>
            <person name="Muzemil S."/>
            <person name="Studholme D.J."/>
        </authorList>
    </citation>
    <scope>NUCLEOTIDE SEQUENCE [LARGE SCALE GENOMIC DNA]</scope>
</reference>
<dbReference type="EMBL" id="AMZH03001356">
    <property type="protein sequence ID" value="RRT79604.1"/>
    <property type="molecule type" value="Genomic_DNA"/>
</dbReference>
<feature type="region of interest" description="Disordered" evidence="1">
    <location>
        <begin position="1"/>
        <end position="86"/>
    </location>
</feature>
<organism evidence="2 3">
    <name type="scientific">Ensete ventricosum</name>
    <name type="common">Abyssinian banana</name>
    <name type="synonym">Musa ensete</name>
    <dbReference type="NCBI Taxonomy" id="4639"/>
    <lineage>
        <taxon>Eukaryota</taxon>
        <taxon>Viridiplantae</taxon>
        <taxon>Streptophyta</taxon>
        <taxon>Embryophyta</taxon>
        <taxon>Tracheophyta</taxon>
        <taxon>Spermatophyta</taxon>
        <taxon>Magnoliopsida</taxon>
        <taxon>Liliopsida</taxon>
        <taxon>Zingiberales</taxon>
        <taxon>Musaceae</taxon>
        <taxon>Ensete</taxon>
    </lineage>
</organism>
<evidence type="ECO:0008006" key="4">
    <source>
        <dbReference type="Google" id="ProtNLM"/>
    </source>
</evidence>
<dbReference type="AlphaFoldDB" id="A0A427ATK7"/>
<accession>A0A427ATK7</accession>
<evidence type="ECO:0000313" key="3">
    <source>
        <dbReference type="Proteomes" id="UP000287651"/>
    </source>
</evidence>
<proteinExistence type="predicted"/>
<dbReference type="Proteomes" id="UP000287651">
    <property type="component" value="Unassembled WGS sequence"/>
</dbReference>
<evidence type="ECO:0000313" key="2">
    <source>
        <dbReference type="EMBL" id="RRT79604.1"/>
    </source>
</evidence>
<protein>
    <recommendedName>
        <fullName evidence="4">DUF834 domain-containing protein</fullName>
    </recommendedName>
</protein>
<feature type="compositionally biased region" description="Polar residues" evidence="1">
    <location>
        <begin position="7"/>
        <end position="17"/>
    </location>
</feature>
<gene>
    <name evidence="2" type="ORF">B296_00018604</name>
</gene>
<comment type="caution">
    <text evidence="2">The sequence shown here is derived from an EMBL/GenBank/DDBJ whole genome shotgun (WGS) entry which is preliminary data.</text>
</comment>